<evidence type="ECO:0000256" key="9">
    <source>
        <dbReference type="HAMAP-Rule" id="MF_03115"/>
    </source>
</evidence>
<dbReference type="PANTHER" id="PTHR13273:SF14">
    <property type="entry name" value="ANAMORSIN"/>
    <property type="match status" value="1"/>
</dbReference>
<dbReference type="GO" id="GO:0051537">
    <property type="term" value="F:2 iron, 2 sulfur cluster binding"/>
    <property type="evidence" value="ECO:0007669"/>
    <property type="project" value="UniProtKB-UniRule"/>
</dbReference>
<feature type="binding site" evidence="9">
    <location>
        <position position="441"/>
    </location>
    <ligand>
        <name>[4Fe-4S] cluster</name>
        <dbReference type="ChEBI" id="CHEBI:49883"/>
    </ligand>
</feature>
<dbReference type="AlphaFoldDB" id="A0A368GYU8"/>
<evidence type="ECO:0000256" key="7">
    <source>
        <dbReference type="ARBA" id="ARBA00023014"/>
    </source>
</evidence>
<feature type="domain" description="Small nuclear ribonucleoprotein Prp3 C-terminal" evidence="12">
    <location>
        <begin position="151"/>
        <end position="209"/>
    </location>
</feature>
<dbReference type="InterPro" id="IPR006575">
    <property type="entry name" value="RWD_dom"/>
</dbReference>
<dbReference type="PANTHER" id="PTHR13273">
    <property type="entry name" value="ANAMORSIN"/>
    <property type="match status" value="1"/>
</dbReference>
<comment type="subunit">
    <text evidence="9">Monomer.</text>
</comment>
<feature type="domain" description="Anamorsin C-terminal" evidence="10">
    <location>
        <begin position="428"/>
        <end position="468"/>
    </location>
</feature>
<evidence type="ECO:0000256" key="5">
    <source>
        <dbReference type="ARBA" id="ARBA00022723"/>
    </source>
</evidence>
<comment type="cofactor">
    <cofactor evidence="1 9">
        <name>[4Fe-4S] cluster</name>
        <dbReference type="ChEBI" id="CHEBI:49883"/>
    </cofactor>
</comment>
<proteinExistence type="inferred from homology"/>
<dbReference type="EMBL" id="JOJR01000050">
    <property type="protein sequence ID" value="RCN48167.1"/>
    <property type="molecule type" value="Genomic_DNA"/>
</dbReference>
<keyword evidence="7 9" id="KW-0411">Iron-sulfur</keyword>
<keyword evidence="14" id="KW-1185">Reference proteome</keyword>
<comment type="cofactor">
    <cofactor evidence="9">
        <name>[2Fe-2S] cluster</name>
        <dbReference type="ChEBI" id="CHEBI:190135"/>
    </cofactor>
</comment>
<keyword evidence="4 9" id="KW-0963">Cytoplasm</keyword>
<keyword evidence="3 9" id="KW-0004">4Fe-4S</keyword>
<dbReference type="Pfam" id="PF05093">
    <property type="entry name" value="CIAPIN1"/>
    <property type="match status" value="1"/>
</dbReference>
<organism evidence="13 14">
    <name type="scientific">Ancylostoma caninum</name>
    <name type="common">Dog hookworm</name>
    <dbReference type="NCBI Taxonomy" id="29170"/>
    <lineage>
        <taxon>Eukaryota</taxon>
        <taxon>Metazoa</taxon>
        <taxon>Ecdysozoa</taxon>
        <taxon>Nematoda</taxon>
        <taxon>Chromadorea</taxon>
        <taxon>Rhabditida</taxon>
        <taxon>Rhabditina</taxon>
        <taxon>Rhabditomorpha</taxon>
        <taxon>Strongyloidea</taxon>
        <taxon>Ancylostomatidae</taxon>
        <taxon>Ancylostomatinae</taxon>
        <taxon>Ancylostoma</taxon>
    </lineage>
</organism>
<feature type="region of interest" description="Fe-S binding site B" evidence="9">
    <location>
        <begin position="438"/>
        <end position="452"/>
    </location>
</feature>
<evidence type="ECO:0000259" key="12">
    <source>
        <dbReference type="Pfam" id="PF06544"/>
    </source>
</evidence>
<feature type="binding site" evidence="9">
    <location>
        <position position="438"/>
    </location>
    <ligand>
        <name>[4Fe-4S] cluster</name>
        <dbReference type="ChEBI" id="CHEBI:49883"/>
    </ligand>
</feature>
<dbReference type="Pfam" id="PF06544">
    <property type="entry name" value="Prp3_C"/>
    <property type="match status" value="1"/>
</dbReference>
<evidence type="ECO:0000256" key="3">
    <source>
        <dbReference type="ARBA" id="ARBA00022485"/>
    </source>
</evidence>
<evidence type="ECO:0000313" key="14">
    <source>
        <dbReference type="Proteomes" id="UP000252519"/>
    </source>
</evidence>
<keyword evidence="9" id="KW-0001">2Fe-2S</keyword>
<dbReference type="InterPro" id="IPR016135">
    <property type="entry name" value="UBQ-conjugating_enzyme/RWD"/>
</dbReference>
<keyword evidence="8 9" id="KW-0496">Mitochondrion</keyword>
<feature type="domain" description="RWD" evidence="11">
    <location>
        <begin position="16"/>
        <end position="120"/>
    </location>
</feature>
<dbReference type="OrthoDB" id="311633at2759"/>
<keyword evidence="5 9" id="KW-0479">Metal-binding</keyword>
<dbReference type="SUPFAM" id="SSF54495">
    <property type="entry name" value="UBC-like"/>
    <property type="match status" value="1"/>
</dbReference>
<comment type="similarity">
    <text evidence="2 9">Belongs to the anamorsin family.</text>
</comment>
<comment type="subcellular location">
    <subcellularLocation>
        <location evidence="9">Cytoplasm</location>
    </subcellularLocation>
    <subcellularLocation>
        <location evidence="9">Mitochondrion intermembrane space</location>
    </subcellularLocation>
</comment>
<feature type="short sequence motif" description="Cx2C motif 1" evidence="9">
    <location>
        <begin position="438"/>
        <end position="441"/>
    </location>
</feature>
<feature type="binding site" evidence="9">
    <location>
        <position position="452"/>
    </location>
    <ligand>
        <name>[4Fe-4S] cluster</name>
        <dbReference type="ChEBI" id="CHEBI:49883"/>
    </ligand>
</feature>
<dbReference type="GO" id="GO:0009055">
    <property type="term" value="F:electron transfer activity"/>
    <property type="evidence" value="ECO:0007669"/>
    <property type="project" value="UniProtKB-UniRule"/>
</dbReference>
<protein>
    <recommendedName>
        <fullName evidence="9">Anamorsin homolog</fullName>
    </recommendedName>
    <alternativeName>
        <fullName evidence="9">Fe-S cluster assembly protein DRE2 homolog</fullName>
    </alternativeName>
</protein>
<feature type="binding site" evidence="9">
    <location>
        <position position="417"/>
    </location>
    <ligand>
        <name>[2Fe-2S] cluster</name>
        <dbReference type="ChEBI" id="CHEBI:190135"/>
    </ligand>
</feature>
<comment type="domain">
    <text evidence="9">The N-terminal domain has structural similarity with S-adenosyl-L-methionine-dependent methyltransferases, but does not bind S-adenosyl-L-methionine. It is required for correct assembly of the 2 Fe-S clusters.</text>
</comment>
<feature type="binding site" evidence="9">
    <location>
        <position position="402"/>
    </location>
    <ligand>
        <name>[2Fe-2S] cluster</name>
        <dbReference type="ChEBI" id="CHEBI:190135"/>
    </ligand>
</feature>
<reference evidence="13 14" key="1">
    <citation type="submission" date="2014-10" db="EMBL/GenBank/DDBJ databases">
        <title>Draft genome of the hookworm Ancylostoma caninum.</title>
        <authorList>
            <person name="Mitreva M."/>
        </authorList>
    </citation>
    <scope>NUCLEOTIDE SEQUENCE [LARGE SCALE GENOMIC DNA]</scope>
    <source>
        <strain evidence="13 14">Baltimore</strain>
    </source>
</reference>
<evidence type="ECO:0000259" key="10">
    <source>
        <dbReference type="Pfam" id="PF05093"/>
    </source>
</evidence>
<dbReference type="InterPro" id="IPR046408">
    <property type="entry name" value="CIAPIN1"/>
</dbReference>
<dbReference type="HAMAP" id="MF_03115">
    <property type="entry name" value="Anamorsin"/>
    <property type="match status" value="1"/>
</dbReference>
<name>A0A368GYU8_ANCCA</name>
<dbReference type="GO" id="GO:0016226">
    <property type="term" value="P:iron-sulfur cluster assembly"/>
    <property type="evidence" value="ECO:0007669"/>
    <property type="project" value="UniProtKB-UniRule"/>
</dbReference>
<feature type="binding site" evidence="9">
    <location>
        <position position="449"/>
    </location>
    <ligand>
        <name>[4Fe-4S] cluster</name>
        <dbReference type="ChEBI" id="CHEBI:49883"/>
    </ligand>
</feature>
<dbReference type="InterPro" id="IPR010541">
    <property type="entry name" value="Prp3_C"/>
</dbReference>
<feature type="short sequence motif" description="Cx2C motif 2" evidence="9">
    <location>
        <begin position="449"/>
        <end position="452"/>
    </location>
</feature>
<comment type="caution">
    <text evidence="13">The sequence shown here is derived from an EMBL/GenBank/DDBJ whole genome shotgun (WGS) entry which is preliminary data.</text>
</comment>
<evidence type="ECO:0000259" key="11">
    <source>
        <dbReference type="Pfam" id="PF05773"/>
    </source>
</evidence>
<gene>
    <name evidence="13" type="ORF">ANCCAN_05712</name>
</gene>
<dbReference type="GO" id="GO:0005758">
    <property type="term" value="C:mitochondrial intermembrane space"/>
    <property type="evidence" value="ECO:0007669"/>
    <property type="project" value="UniProtKB-SubCell"/>
</dbReference>
<feature type="binding site" evidence="9">
    <location>
        <position position="414"/>
    </location>
    <ligand>
        <name>[2Fe-2S] cluster</name>
        <dbReference type="ChEBI" id="CHEBI:190135"/>
    </ligand>
</feature>
<comment type="caution">
    <text evidence="9">Lacks conserved residue(s) required for the propagation of feature annotation.</text>
</comment>
<evidence type="ECO:0000256" key="8">
    <source>
        <dbReference type="ARBA" id="ARBA00023128"/>
    </source>
</evidence>
<keyword evidence="6 9" id="KW-0408">Iron</keyword>
<dbReference type="InterPro" id="IPR007785">
    <property type="entry name" value="Anamorsin"/>
</dbReference>
<comment type="domain">
    <text evidence="9">The twin Cx2C motifs are involved in the recognition by the mitochondrial MIA40-ERV1 disulfide relay system. The formation of 2 disulfide bonds in the Cx2C motifs through dithiol/disulfide exchange reactions effectively traps the protein in the mitochondrial intermembrane space.</text>
</comment>
<evidence type="ECO:0000313" key="13">
    <source>
        <dbReference type="EMBL" id="RCN48167.1"/>
    </source>
</evidence>
<dbReference type="GO" id="GO:0051539">
    <property type="term" value="F:4 iron, 4 sulfur cluster binding"/>
    <property type="evidence" value="ECO:0007669"/>
    <property type="project" value="UniProtKB-KW"/>
</dbReference>
<dbReference type="STRING" id="29170.A0A368GYU8"/>
<dbReference type="CDD" id="cd24163">
    <property type="entry name" value="RWDD2_C"/>
    <property type="match status" value="1"/>
</dbReference>
<evidence type="ECO:0000256" key="6">
    <source>
        <dbReference type="ARBA" id="ARBA00023004"/>
    </source>
</evidence>
<evidence type="ECO:0000256" key="1">
    <source>
        <dbReference type="ARBA" id="ARBA00001966"/>
    </source>
</evidence>
<dbReference type="Proteomes" id="UP000252519">
    <property type="component" value="Unassembled WGS sequence"/>
</dbReference>
<dbReference type="GO" id="GO:0046872">
    <property type="term" value="F:metal ion binding"/>
    <property type="evidence" value="ECO:0007669"/>
    <property type="project" value="UniProtKB-KW"/>
</dbReference>
<dbReference type="InterPro" id="IPR059181">
    <property type="entry name" value="RWDD2A-B_C"/>
</dbReference>
<accession>A0A368GYU8</accession>
<feature type="binding site" evidence="9">
    <location>
        <position position="419"/>
    </location>
    <ligand>
        <name>[2Fe-2S] cluster</name>
        <dbReference type="ChEBI" id="CHEBI:190135"/>
    </ligand>
</feature>
<comment type="domain">
    <text evidence="9">The C-terminal domain binds 2 Fe-S clusters but is otherwise mostly in an intrinsically disordered conformation.</text>
</comment>
<sequence>MTTVHSKTEDECAIAQMEEFELLQSMYSPSELNFTHSLMDKNLTYPLGISMRLNIEDEPVNVEVRIPKLYPHIEFPMVFVRGKGDVFDNDAINNELRRWIQDQELGAPLTAQIASWVIENYHFYRKGSKECFVRPNPSVDSESYSRFYILSHHLRSPVKRSNLINLAKKLRLTGFSTPGRPAVIVVEGESKACEEYWKEVKSWTWKRISLRHSVLFSYFPFNLWRPRSFQIYMSLIPATVPTDATVLVLVEDESSCGDLPSQSSFAALDVVNPSSVERIKEDYYDYVSISAKSENILKPFCSAAYKAAKVGGTVAIHGSEIPPSLVARKVRSSGFVVDETSLVSGVAVLGTKPSFDGQSVPLKISNTARKANIADDDIVDEDALLEPEDLKKPTGADLKSGCGENGEGKKKRACKNCTCGLAEQEEAEKMAQPKKGGCGNCALGDAFRCATCPYLGMPPFKPGETIKLANVDDF</sequence>
<evidence type="ECO:0000256" key="2">
    <source>
        <dbReference type="ARBA" id="ARBA00008169"/>
    </source>
</evidence>
<dbReference type="Gene3D" id="3.10.110.10">
    <property type="entry name" value="Ubiquitin Conjugating Enzyme"/>
    <property type="match status" value="1"/>
</dbReference>
<comment type="function">
    <text evidence="9">Component of the cytosolic iron-sulfur (Fe-S) protein assembly (CIA) machinery. Required for the maturation of extramitochondrial Fe-S proteins. Part of an electron transfer chain functioning in an early step of cytosolic Fe-S biogenesis, facilitating the de novo assembly of a [4Fe-4S] cluster on the cytosolic Fe-S scaffold complex. Electrons are transferred from NADPH via a FAD- and FMN-containing diflavin oxidoreductase. Together with the diflavin oxidoreductase, also required for the assembly of the diferric tyrosyl radical cofactor of ribonucleotide reductase (RNR), probably by providing electrons for reduction during radical cofactor maturation in the catalytic small subunit.</text>
</comment>
<evidence type="ECO:0000256" key="4">
    <source>
        <dbReference type="ARBA" id="ARBA00022490"/>
    </source>
</evidence>
<dbReference type="Pfam" id="PF05773">
    <property type="entry name" value="RWD"/>
    <property type="match status" value="1"/>
</dbReference>